<dbReference type="RefSeq" id="WP_170840002.1">
    <property type="nucleotide sequence ID" value="NZ_FOCQ01000019.1"/>
</dbReference>
<evidence type="ECO:0000256" key="2">
    <source>
        <dbReference type="SAM" id="SignalP"/>
    </source>
</evidence>
<name>A0A1H8ISB8_9BACL</name>
<sequence length="48" mass="4858">MLKKTSKILLMSVALAFAFLAAVTYSSPAVQSSSQLATAPTSSQPGGV</sequence>
<organism evidence="3 4">
    <name type="scientific">Lihuaxuella thermophila</name>
    <dbReference type="NCBI Taxonomy" id="1173111"/>
    <lineage>
        <taxon>Bacteria</taxon>
        <taxon>Bacillati</taxon>
        <taxon>Bacillota</taxon>
        <taxon>Bacilli</taxon>
        <taxon>Bacillales</taxon>
        <taxon>Thermoactinomycetaceae</taxon>
        <taxon>Lihuaxuella</taxon>
    </lineage>
</organism>
<gene>
    <name evidence="3" type="ORF">SAMN05444955_11950</name>
</gene>
<reference evidence="3 4" key="1">
    <citation type="submission" date="2016-10" db="EMBL/GenBank/DDBJ databases">
        <authorList>
            <person name="de Groot N.N."/>
        </authorList>
    </citation>
    <scope>NUCLEOTIDE SEQUENCE [LARGE SCALE GENOMIC DNA]</scope>
    <source>
        <strain evidence="3 4">DSM 46701</strain>
    </source>
</reference>
<evidence type="ECO:0000313" key="4">
    <source>
        <dbReference type="Proteomes" id="UP000199695"/>
    </source>
</evidence>
<dbReference type="EMBL" id="FOCQ01000019">
    <property type="protein sequence ID" value="SEN71790.1"/>
    <property type="molecule type" value="Genomic_DNA"/>
</dbReference>
<feature type="region of interest" description="Disordered" evidence="1">
    <location>
        <begin position="28"/>
        <end position="48"/>
    </location>
</feature>
<protein>
    <submittedName>
        <fullName evidence="3">Uncharacterized protein</fullName>
    </submittedName>
</protein>
<feature type="chain" id="PRO_5039222700" evidence="2">
    <location>
        <begin position="22"/>
        <end position="48"/>
    </location>
</feature>
<evidence type="ECO:0000256" key="1">
    <source>
        <dbReference type="SAM" id="MobiDB-lite"/>
    </source>
</evidence>
<dbReference type="AlphaFoldDB" id="A0A1H8ISB8"/>
<keyword evidence="4" id="KW-1185">Reference proteome</keyword>
<dbReference type="STRING" id="1173111.SAMN05444955_11950"/>
<proteinExistence type="predicted"/>
<keyword evidence="2" id="KW-0732">Signal</keyword>
<feature type="signal peptide" evidence="2">
    <location>
        <begin position="1"/>
        <end position="21"/>
    </location>
</feature>
<evidence type="ECO:0000313" key="3">
    <source>
        <dbReference type="EMBL" id="SEN71790.1"/>
    </source>
</evidence>
<dbReference type="Proteomes" id="UP000199695">
    <property type="component" value="Unassembled WGS sequence"/>
</dbReference>
<accession>A0A1H8ISB8</accession>